<dbReference type="InterPro" id="IPR002300">
    <property type="entry name" value="aa-tRNA-synth_Ia"/>
</dbReference>
<feature type="transmembrane region" description="Helical" evidence="11">
    <location>
        <begin position="781"/>
        <end position="800"/>
    </location>
</feature>
<dbReference type="PROSITE" id="PS00178">
    <property type="entry name" value="AA_TRNA_LIGASE_I"/>
    <property type="match status" value="1"/>
</dbReference>
<dbReference type="InterPro" id="IPR014729">
    <property type="entry name" value="Rossmann-like_a/b/a_fold"/>
</dbReference>
<reference evidence="14 15" key="1">
    <citation type="submission" date="2011-07" db="EMBL/GenBank/DDBJ databases">
        <authorList>
            <person name="Coyne R."/>
            <person name="Brami D."/>
            <person name="Johnson J."/>
            <person name="Hostetler J."/>
            <person name="Hannick L."/>
            <person name="Clark T."/>
            <person name="Cassidy-Hanley D."/>
            <person name="Inman J."/>
        </authorList>
    </citation>
    <scope>NUCLEOTIDE SEQUENCE [LARGE SCALE GENOMIC DNA]</scope>
    <source>
        <strain evidence="14 15">G5</strain>
    </source>
</reference>
<dbReference type="InterPro" id="IPR001412">
    <property type="entry name" value="aa-tRNA-synth_I_CS"/>
</dbReference>
<dbReference type="GO" id="GO:0004822">
    <property type="term" value="F:isoleucine-tRNA ligase activity"/>
    <property type="evidence" value="ECO:0007669"/>
    <property type="project" value="UniProtKB-EC"/>
</dbReference>
<evidence type="ECO:0000256" key="11">
    <source>
        <dbReference type="SAM" id="Phobius"/>
    </source>
</evidence>
<evidence type="ECO:0000259" key="12">
    <source>
        <dbReference type="Pfam" id="PF00133"/>
    </source>
</evidence>
<evidence type="ECO:0000256" key="9">
    <source>
        <dbReference type="ARBA" id="ARBA00048359"/>
    </source>
</evidence>
<keyword evidence="3 10" id="KW-0436">Ligase</keyword>
<evidence type="ECO:0000256" key="6">
    <source>
        <dbReference type="ARBA" id="ARBA00022917"/>
    </source>
</evidence>
<feature type="domain" description="Aminoacyl-tRNA synthetase class Ia" evidence="12">
    <location>
        <begin position="40"/>
        <end position="662"/>
    </location>
</feature>
<evidence type="ECO:0000256" key="10">
    <source>
        <dbReference type="RuleBase" id="RU363035"/>
    </source>
</evidence>
<dbReference type="InParanoid" id="G0QN73"/>
<comment type="catalytic activity">
    <reaction evidence="9">
        <text>tRNA(Ile) + L-isoleucine + ATP = L-isoleucyl-tRNA(Ile) + AMP + diphosphate</text>
        <dbReference type="Rhea" id="RHEA:11060"/>
        <dbReference type="Rhea" id="RHEA-COMP:9666"/>
        <dbReference type="Rhea" id="RHEA-COMP:9695"/>
        <dbReference type="ChEBI" id="CHEBI:30616"/>
        <dbReference type="ChEBI" id="CHEBI:33019"/>
        <dbReference type="ChEBI" id="CHEBI:58045"/>
        <dbReference type="ChEBI" id="CHEBI:78442"/>
        <dbReference type="ChEBI" id="CHEBI:78528"/>
        <dbReference type="ChEBI" id="CHEBI:456215"/>
        <dbReference type="EC" id="6.1.1.5"/>
    </reaction>
</comment>
<dbReference type="FunFam" id="1.10.730.10:FF:000004">
    <property type="entry name" value="Isoleucyl-tRNA synthetase, cytoplasmic"/>
    <property type="match status" value="1"/>
</dbReference>
<dbReference type="InterPro" id="IPR009008">
    <property type="entry name" value="Val/Leu/Ile-tRNA-synth_edit"/>
</dbReference>
<dbReference type="RefSeq" id="XP_004037313.1">
    <property type="nucleotide sequence ID" value="XM_004037265.1"/>
</dbReference>
<dbReference type="OMA" id="LLTYWNT"/>
<dbReference type="OrthoDB" id="1706657at2759"/>
<dbReference type="InterPro" id="IPR013155">
    <property type="entry name" value="M/V/L/I-tRNA-synth_anticd-bd"/>
</dbReference>
<evidence type="ECO:0000256" key="8">
    <source>
        <dbReference type="ARBA" id="ARBA00032665"/>
    </source>
</evidence>
<sequence>MLAFKNLRKKQYIHLHIQYYKTNIKPLEEIPNFVKKEEEILEYWQQIDAFGQQLKKTKHYPPFTFYDGPPFATGLPHYGNLLAGTIKDTICRYASQNGRYVERRFGWDCHGLPIEYEIDKKLNIKTRKEVLDMGIEKYNQECRNIVMRYSKEWRHIVNRFGRWVDFDNDYKTLDIKYMESCWYVFKQLFQKGLVYRGCRIMPYSNGCATVLSNFETQQNYKEVLDPSLYICFSLKNEPDTKLVAWTTTPWTLTSNLMLGVNSKIKYAKVEDLKSGKKYILAQSRLLESIYKKSDEFVVLEVLEGKQLENLEYEPLFDYFIDRKINGCFKVLLADFVQENTGTGIVHLAPGFGEDDYKACLQKGVIKSDNPPVPVDENGFFTKEIRDFQGQSVKESEKNIRRYLKEKGVLIKDEQIKHSYPFCWRSDTPLIYKAVQCWFIKVTEIKQQLIQNNKKAYWVPKFAQEGRFNSWLENAQDWCFSRSRFWGNPIPLWVSEDGEEIVCVGSIQELKELTGKDNIQDLHRDFVDKLVIQSKLGKGTLRRIDEVFDCWFESGCMPFAQIHYPFSVNENKFQEVFPADFIAEGIDQTRGWFYTLNVISTAFKNSHPYKNLIVNGIVLAADGKKMSKSKKNYPDPLEVANRHSADAIRLYMINSPLVRAEELCFKEEGVFGVRKDVFLPWYNALKFLIQNIQRYENLNNENFIFDEIIIEEKNITNPMDKWIIISCQNLIIFVQQEMQKYHLYTVVPKLVLFLENLTNWYIRLNRNRLKNETLEQKMALNVLFSVILNSIILMAPFVPLITESFYQNLKVFLSPISVYNQNSLHFLQMPQPKNNVLDLQIEESFLRMQKIINLGRFLRESKKISLKQTVSQLKIVSKNPQFNSSINNYLQYIKEEVNVEEIIIQNDESAYIDTKVVPKHRNLGQKLQQKYTKELKEALQNLSNKQIKELQEKGKINILQNELLFEDFNVQKEIKKEFLKERNIEVDDDFVIVIDFSQNQEMKSKGIIREFCSKIQKVKKQSKIQSNMEILVSVDFGKNQNVKNEIMKNIQIVQKNINCNVILVDEQKQENLNYKNAIGSQQKFQIDQEEVIIQFFYV</sequence>
<keyword evidence="5 10" id="KW-0067">ATP-binding</keyword>
<dbReference type="PANTHER" id="PTHR42780">
    <property type="entry name" value="SOLEUCYL-TRNA SYNTHETASE"/>
    <property type="match status" value="1"/>
</dbReference>
<name>G0QN73_ICHMU</name>
<evidence type="ECO:0000256" key="5">
    <source>
        <dbReference type="ARBA" id="ARBA00022840"/>
    </source>
</evidence>
<evidence type="ECO:0000256" key="2">
    <source>
        <dbReference type="ARBA" id="ARBA00013165"/>
    </source>
</evidence>
<dbReference type="FunFam" id="3.40.50.620:FF:000023">
    <property type="entry name" value="Isoleucyl-tRNA synthetase,cytoplasmic"/>
    <property type="match status" value="1"/>
</dbReference>
<proteinExistence type="inferred from homology"/>
<evidence type="ECO:0000256" key="3">
    <source>
        <dbReference type="ARBA" id="ARBA00022598"/>
    </source>
</evidence>
<dbReference type="GeneID" id="14909506"/>
<dbReference type="NCBIfam" id="TIGR00392">
    <property type="entry name" value="ileS"/>
    <property type="match status" value="1"/>
</dbReference>
<evidence type="ECO:0000259" key="13">
    <source>
        <dbReference type="Pfam" id="PF08264"/>
    </source>
</evidence>
<feature type="transmembrane region" description="Helical" evidence="11">
    <location>
        <begin position="740"/>
        <end position="761"/>
    </location>
</feature>
<keyword evidence="11" id="KW-0472">Membrane</keyword>
<dbReference type="GO" id="GO:0002161">
    <property type="term" value="F:aminoacyl-tRNA deacylase activity"/>
    <property type="evidence" value="ECO:0007669"/>
    <property type="project" value="InterPro"/>
</dbReference>
<dbReference type="InterPro" id="IPR023586">
    <property type="entry name" value="Ile-tRNA-ligase_type2"/>
</dbReference>
<dbReference type="Proteomes" id="UP000008983">
    <property type="component" value="Unassembled WGS sequence"/>
</dbReference>
<gene>
    <name evidence="14" type="ORF">IMG5_055990</name>
</gene>
<keyword evidence="6 10" id="KW-0648">Protein biosynthesis</keyword>
<dbReference type="CDD" id="cd07961">
    <property type="entry name" value="Anticodon_Ia_Ile_ABEc"/>
    <property type="match status" value="1"/>
</dbReference>
<dbReference type="CDD" id="cd00818">
    <property type="entry name" value="IleRS_core"/>
    <property type="match status" value="1"/>
</dbReference>
<dbReference type="EC" id="6.1.1.5" evidence="2"/>
<dbReference type="AlphaFoldDB" id="G0QN73"/>
<dbReference type="InterPro" id="IPR009080">
    <property type="entry name" value="tRNAsynth_Ia_anticodon-bd"/>
</dbReference>
<evidence type="ECO:0000256" key="7">
    <source>
        <dbReference type="ARBA" id="ARBA00023146"/>
    </source>
</evidence>
<accession>G0QN73</accession>
<keyword evidence="11" id="KW-0812">Transmembrane</keyword>
<evidence type="ECO:0000256" key="1">
    <source>
        <dbReference type="ARBA" id="ARBA00005594"/>
    </source>
</evidence>
<dbReference type="SUPFAM" id="SSF52374">
    <property type="entry name" value="Nucleotidylyl transferase"/>
    <property type="match status" value="1"/>
</dbReference>
<dbReference type="GO" id="GO:0005524">
    <property type="term" value="F:ATP binding"/>
    <property type="evidence" value="ECO:0007669"/>
    <property type="project" value="UniProtKB-KW"/>
</dbReference>
<dbReference type="PRINTS" id="PR00984">
    <property type="entry name" value="TRNASYNTHILE"/>
</dbReference>
<evidence type="ECO:0000313" key="14">
    <source>
        <dbReference type="EMBL" id="EGR33327.1"/>
    </source>
</evidence>
<dbReference type="SUPFAM" id="SSF50677">
    <property type="entry name" value="ValRS/IleRS/LeuRS editing domain"/>
    <property type="match status" value="1"/>
</dbReference>
<dbReference type="GO" id="GO:0006428">
    <property type="term" value="P:isoleucyl-tRNA aminoacylation"/>
    <property type="evidence" value="ECO:0007669"/>
    <property type="project" value="InterPro"/>
</dbReference>
<dbReference type="InterPro" id="IPR033709">
    <property type="entry name" value="Anticodon_Ile_ABEc"/>
</dbReference>
<dbReference type="Pfam" id="PF19302">
    <property type="entry name" value="DUF5915"/>
    <property type="match status" value="1"/>
</dbReference>
<dbReference type="SUPFAM" id="SSF47323">
    <property type="entry name" value="Anticodon-binding domain of a subclass of class I aminoacyl-tRNA synthetases"/>
    <property type="match status" value="1"/>
</dbReference>
<dbReference type="Gene3D" id="3.40.50.620">
    <property type="entry name" value="HUPs"/>
    <property type="match status" value="2"/>
</dbReference>
<dbReference type="eggNOG" id="KOG0434">
    <property type="taxonomic scope" value="Eukaryota"/>
</dbReference>
<dbReference type="GO" id="GO:0000049">
    <property type="term" value="F:tRNA binding"/>
    <property type="evidence" value="ECO:0007669"/>
    <property type="project" value="InterPro"/>
</dbReference>
<dbReference type="STRING" id="857967.G0QN73"/>
<keyword evidence="15" id="KW-1185">Reference proteome</keyword>
<organism evidence="14 15">
    <name type="scientific">Ichthyophthirius multifiliis</name>
    <name type="common">White spot disease agent</name>
    <name type="synonym">Ich</name>
    <dbReference type="NCBI Taxonomy" id="5932"/>
    <lineage>
        <taxon>Eukaryota</taxon>
        <taxon>Sar</taxon>
        <taxon>Alveolata</taxon>
        <taxon>Ciliophora</taxon>
        <taxon>Intramacronucleata</taxon>
        <taxon>Oligohymenophorea</taxon>
        <taxon>Hymenostomatida</taxon>
        <taxon>Ophryoglenina</taxon>
        <taxon>Ichthyophthirius</taxon>
    </lineage>
</organism>
<dbReference type="GO" id="GO:0016829">
    <property type="term" value="F:lyase activity"/>
    <property type="evidence" value="ECO:0007669"/>
    <property type="project" value="UniProtKB-KW"/>
</dbReference>
<feature type="domain" description="Methionyl/Valyl/Leucyl/Isoleucyl-tRNA synthetase anticodon-binding" evidence="13">
    <location>
        <begin position="719"/>
        <end position="869"/>
    </location>
</feature>
<keyword evidence="4 10" id="KW-0547">Nucleotide-binding</keyword>
<comment type="similarity">
    <text evidence="1 10">Belongs to the class-I aminoacyl-tRNA synthetase family.</text>
</comment>
<dbReference type="Pfam" id="PF08264">
    <property type="entry name" value="Anticodon_1"/>
    <property type="match status" value="1"/>
</dbReference>
<dbReference type="InterPro" id="IPR002301">
    <property type="entry name" value="Ile-tRNA-ligase"/>
</dbReference>
<dbReference type="Pfam" id="PF00133">
    <property type="entry name" value="tRNA-synt_1"/>
    <property type="match status" value="1"/>
</dbReference>
<protein>
    <recommendedName>
        <fullName evidence="2">isoleucine--tRNA ligase</fullName>
        <ecNumber evidence="2">6.1.1.5</ecNumber>
    </recommendedName>
    <alternativeName>
        <fullName evidence="8">Isoleucyl-tRNA synthetase</fullName>
    </alternativeName>
</protein>
<keyword evidence="14" id="KW-0456">Lyase</keyword>
<dbReference type="EMBL" id="GL983468">
    <property type="protein sequence ID" value="EGR33327.1"/>
    <property type="molecule type" value="Genomic_DNA"/>
</dbReference>
<evidence type="ECO:0000256" key="4">
    <source>
        <dbReference type="ARBA" id="ARBA00022741"/>
    </source>
</evidence>
<dbReference type="Gene3D" id="1.10.730.10">
    <property type="entry name" value="Isoleucyl-tRNA Synthetase, Domain 1"/>
    <property type="match status" value="1"/>
</dbReference>
<evidence type="ECO:0000313" key="15">
    <source>
        <dbReference type="Proteomes" id="UP000008983"/>
    </source>
</evidence>
<keyword evidence="11" id="KW-1133">Transmembrane helix</keyword>
<dbReference type="PANTHER" id="PTHR42780:SF1">
    <property type="entry name" value="ISOLEUCINE--TRNA LIGASE, CYTOPLASMIC"/>
    <property type="match status" value="1"/>
</dbReference>
<dbReference type="FunFam" id="3.40.50.620:FF:000133">
    <property type="entry name" value="Isoleucyl-tRNA synthetase, cytoplasmic"/>
    <property type="match status" value="1"/>
</dbReference>
<dbReference type="FunCoup" id="G0QN73">
    <property type="interactions" value="478"/>
</dbReference>
<keyword evidence="7 10" id="KW-0030">Aminoacyl-tRNA synthetase</keyword>